<name>A0A9P3PGG2_LYOSH</name>
<protein>
    <submittedName>
        <fullName evidence="7">RF-1 domain containing protein</fullName>
    </submittedName>
</protein>
<feature type="region of interest" description="Disordered" evidence="5">
    <location>
        <begin position="244"/>
        <end position="303"/>
    </location>
</feature>
<dbReference type="GO" id="GO:0003747">
    <property type="term" value="F:translation release factor activity"/>
    <property type="evidence" value="ECO:0007669"/>
    <property type="project" value="InterPro"/>
</dbReference>
<comment type="caution">
    <text evidence="7">The sequence shown here is derived from an EMBL/GenBank/DDBJ whole genome shotgun (WGS) entry which is preliminary data.</text>
</comment>
<dbReference type="Pfam" id="PF00472">
    <property type="entry name" value="RF-1"/>
    <property type="match status" value="1"/>
</dbReference>
<gene>
    <name evidence="7" type="ORF">LshimejAT787_0209560</name>
</gene>
<dbReference type="Proteomes" id="UP001063166">
    <property type="component" value="Unassembled WGS sequence"/>
</dbReference>
<dbReference type="AlphaFoldDB" id="A0A9P3PGG2"/>
<evidence type="ECO:0000313" key="7">
    <source>
        <dbReference type="EMBL" id="GLB35391.1"/>
    </source>
</evidence>
<feature type="compositionally biased region" description="Acidic residues" evidence="5">
    <location>
        <begin position="273"/>
        <end position="285"/>
    </location>
</feature>
<dbReference type="OrthoDB" id="277888at2759"/>
<evidence type="ECO:0000256" key="2">
    <source>
        <dbReference type="ARBA" id="ARBA00010835"/>
    </source>
</evidence>
<keyword evidence="8" id="KW-1185">Reference proteome</keyword>
<sequence>MSITPAMKAAARSAYRDLYRASNSTFAGDEHVLKAFRLKMRNDANAARSIVDPETYEQQTRFGREVADVLRKNIVQAMKVPNAKNEAEGKDTYLLRFTKDTELGSNETIKNPRPIERSSRSMRKRDKASQEQQTSVTDVAAHDDSSASSSSRRSLNYSQLKKAHRQRVIPELKEEDLEETFVRGSGPGGQSINKTENNVQLLHIPTGIRVSCQETRSLAVNRRLARRNLLEKLDKLANPGLSKEDLLRAKQRERERRRRKKAKKKALEKASMEEEEEAGLEDFDEQREHTVIEPDSDVTSKAR</sequence>
<dbReference type="GO" id="GO:0005739">
    <property type="term" value="C:mitochondrion"/>
    <property type="evidence" value="ECO:0007669"/>
    <property type="project" value="UniProtKB-SubCell"/>
</dbReference>
<feature type="compositionally biased region" description="Basic residues" evidence="5">
    <location>
        <begin position="255"/>
        <end position="264"/>
    </location>
</feature>
<dbReference type="CDD" id="cd20267">
    <property type="entry name" value="Complex1_LYR_LYRM7"/>
    <property type="match status" value="1"/>
</dbReference>
<dbReference type="SUPFAM" id="SSF75620">
    <property type="entry name" value="Release factor"/>
    <property type="match status" value="1"/>
</dbReference>
<dbReference type="GO" id="GO:0032543">
    <property type="term" value="P:mitochondrial translation"/>
    <property type="evidence" value="ECO:0007669"/>
    <property type="project" value="UniProtKB-ARBA"/>
</dbReference>
<accession>A0A9P3PGG2</accession>
<dbReference type="InterPro" id="IPR045298">
    <property type="entry name" value="Complex1_LYR_LYRM7"/>
</dbReference>
<evidence type="ECO:0000256" key="4">
    <source>
        <dbReference type="ARBA" id="ARBA00023128"/>
    </source>
</evidence>
<comment type="subcellular location">
    <subcellularLocation>
        <location evidence="1">Mitochondrion</location>
    </subcellularLocation>
</comment>
<evidence type="ECO:0000259" key="6">
    <source>
        <dbReference type="Pfam" id="PF00472"/>
    </source>
</evidence>
<reference evidence="7" key="1">
    <citation type="submission" date="2022-07" db="EMBL/GenBank/DDBJ databases">
        <title>The genome of Lyophyllum shimeji provides insight into the initial evolution of ectomycorrhizal fungal genome.</title>
        <authorList>
            <person name="Kobayashi Y."/>
            <person name="Shibata T."/>
            <person name="Hirakawa H."/>
            <person name="Shigenobu S."/>
            <person name="Nishiyama T."/>
            <person name="Yamada A."/>
            <person name="Hasebe M."/>
            <person name="Kawaguchi M."/>
        </authorList>
    </citation>
    <scope>NUCLEOTIDE SEQUENCE</scope>
    <source>
        <strain evidence="7">AT787</strain>
    </source>
</reference>
<dbReference type="EMBL" id="BRPK01000002">
    <property type="protein sequence ID" value="GLB35391.1"/>
    <property type="molecule type" value="Genomic_DNA"/>
</dbReference>
<organism evidence="7 8">
    <name type="scientific">Lyophyllum shimeji</name>
    <name type="common">Hon-shimeji</name>
    <name type="synonym">Tricholoma shimeji</name>
    <dbReference type="NCBI Taxonomy" id="47721"/>
    <lineage>
        <taxon>Eukaryota</taxon>
        <taxon>Fungi</taxon>
        <taxon>Dikarya</taxon>
        <taxon>Basidiomycota</taxon>
        <taxon>Agaricomycotina</taxon>
        <taxon>Agaricomycetes</taxon>
        <taxon>Agaricomycetidae</taxon>
        <taxon>Agaricales</taxon>
        <taxon>Tricholomatineae</taxon>
        <taxon>Lyophyllaceae</taxon>
        <taxon>Lyophyllum</taxon>
    </lineage>
</organism>
<evidence type="ECO:0000256" key="5">
    <source>
        <dbReference type="SAM" id="MobiDB-lite"/>
    </source>
</evidence>
<feature type="compositionally biased region" description="Basic and acidic residues" evidence="5">
    <location>
        <begin position="244"/>
        <end position="254"/>
    </location>
</feature>
<keyword evidence="3" id="KW-0809">Transit peptide</keyword>
<feature type="compositionally biased region" description="Basic and acidic residues" evidence="5">
    <location>
        <begin position="286"/>
        <end position="303"/>
    </location>
</feature>
<dbReference type="InterPro" id="IPR052405">
    <property type="entry name" value="Mito_Transl_Release_Factor"/>
</dbReference>
<evidence type="ECO:0000256" key="3">
    <source>
        <dbReference type="ARBA" id="ARBA00022946"/>
    </source>
</evidence>
<dbReference type="PANTHER" id="PTHR46203:SF1">
    <property type="entry name" value="MITOCHONDRIAL TRANSLATION RELEASE FACTOR IN RESCUE"/>
    <property type="match status" value="1"/>
</dbReference>
<evidence type="ECO:0000256" key="1">
    <source>
        <dbReference type="ARBA" id="ARBA00004173"/>
    </source>
</evidence>
<feature type="domain" description="Prokaryotic-type class I peptide chain release factors" evidence="6">
    <location>
        <begin position="171"/>
        <end position="268"/>
    </location>
</feature>
<keyword evidence="4" id="KW-0496">Mitochondrion</keyword>
<feature type="region of interest" description="Disordered" evidence="5">
    <location>
        <begin position="104"/>
        <end position="171"/>
    </location>
</feature>
<proteinExistence type="inferred from homology"/>
<dbReference type="InterPro" id="IPR045853">
    <property type="entry name" value="Pep_chain_release_fac_I_sf"/>
</dbReference>
<dbReference type="PANTHER" id="PTHR46203">
    <property type="entry name" value="PROBABLE PEPTIDE CHAIN RELEASE FACTOR C12ORF65"/>
    <property type="match status" value="1"/>
</dbReference>
<dbReference type="Gene3D" id="3.30.160.20">
    <property type="match status" value="1"/>
</dbReference>
<dbReference type="InterPro" id="IPR000352">
    <property type="entry name" value="Pep_chain_release_fac_I"/>
</dbReference>
<evidence type="ECO:0000313" key="8">
    <source>
        <dbReference type="Proteomes" id="UP001063166"/>
    </source>
</evidence>
<dbReference type="GO" id="GO:0034551">
    <property type="term" value="P:mitochondrial respiratory chain complex III assembly"/>
    <property type="evidence" value="ECO:0007669"/>
    <property type="project" value="InterPro"/>
</dbReference>
<comment type="similarity">
    <text evidence="2">Belongs to the prokaryotic/mitochondrial release factor family.</text>
</comment>